<keyword evidence="4" id="KW-0808">Transferase</keyword>
<keyword evidence="8" id="KW-0460">Magnesium</keyword>
<proteinExistence type="inferred from homology"/>
<dbReference type="SUPFAM" id="SSF56112">
    <property type="entry name" value="Protein kinase-like (PK-like)"/>
    <property type="match status" value="1"/>
</dbReference>
<dbReference type="FunFam" id="1.10.510.10:FF:000768">
    <property type="entry name" value="Non-specific serine/threonine protein kinase"/>
    <property type="match status" value="1"/>
</dbReference>
<reference evidence="11 12" key="2">
    <citation type="journal article" date="2021" name="Genomics">
        <title>High-quality reference genome for Clonorchis sinensis.</title>
        <authorList>
            <person name="Young N.D."/>
            <person name="Stroehlein A.J."/>
            <person name="Kinkar L."/>
            <person name="Wang T."/>
            <person name="Sohn W.M."/>
            <person name="Chang B.C.H."/>
            <person name="Kaur P."/>
            <person name="Weisz D."/>
            <person name="Dudchenko O."/>
            <person name="Aiden E.L."/>
            <person name="Korhonen P.K."/>
            <person name="Gasser R.B."/>
        </authorList>
    </citation>
    <scope>NUCLEOTIDE SEQUENCE [LARGE SCALE GENOMIC DNA]</scope>
    <source>
        <strain evidence="11">Cs-k2</strain>
    </source>
</reference>
<dbReference type="EMBL" id="NIRI02000042">
    <property type="protein sequence ID" value="KAG5449751.1"/>
    <property type="molecule type" value="Genomic_DNA"/>
</dbReference>
<evidence type="ECO:0000259" key="10">
    <source>
        <dbReference type="PROSITE" id="PS50011"/>
    </source>
</evidence>
<dbReference type="SMART" id="SM00220">
    <property type="entry name" value="S_TKc"/>
    <property type="match status" value="1"/>
</dbReference>
<dbReference type="Gene3D" id="1.10.510.10">
    <property type="entry name" value="Transferase(Phosphotransferase) domain 1"/>
    <property type="match status" value="1"/>
</dbReference>
<dbReference type="GO" id="GO:0046872">
    <property type="term" value="F:metal ion binding"/>
    <property type="evidence" value="ECO:0007669"/>
    <property type="project" value="UniProtKB-KW"/>
</dbReference>
<dbReference type="Gene3D" id="3.30.200.20">
    <property type="entry name" value="Phosphorylase Kinase, domain 1"/>
    <property type="match status" value="1"/>
</dbReference>
<dbReference type="Pfam" id="PF00069">
    <property type="entry name" value="Pkinase"/>
    <property type="match status" value="1"/>
</dbReference>
<keyword evidence="6 9" id="KW-0547">Nucleotide-binding</keyword>
<evidence type="ECO:0000256" key="6">
    <source>
        <dbReference type="ARBA" id="ARBA00022741"/>
    </source>
</evidence>
<dbReference type="PROSITE" id="PS50011">
    <property type="entry name" value="PROTEIN_KINASE_DOM"/>
    <property type="match status" value="1"/>
</dbReference>
<dbReference type="PANTHER" id="PTHR45832:SF22">
    <property type="entry name" value="SERINE_THREONINE-PROTEIN KINASE SAMKA-RELATED"/>
    <property type="match status" value="1"/>
</dbReference>
<evidence type="ECO:0000256" key="4">
    <source>
        <dbReference type="ARBA" id="ARBA00022679"/>
    </source>
</evidence>
<organism evidence="11 12">
    <name type="scientific">Clonorchis sinensis</name>
    <name type="common">Chinese liver fluke</name>
    <dbReference type="NCBI Taxonomy" id="79923"/>
    <lineage>
        <taxon>Eukaryota</taxon>
        <taxon>Metazoa</taxon>
        <taxon>Spiralia</taxon>
        <taxon>Lophotrochozoa</taxon>
        <taxon>Platyhelminthes</taxon>
        <taxon>Trematoda</taxon>
        <taxon>Digenea</taxon>
        <taxon>Opisthorchiida</taxon>
        <taxon>Opisthorchiata</taxon>
        <taxon>Opisthorchiidae</taxon>
        <taxon>Clonorchis</taxon>
    </lineage>
</organism>
<dbReference type="EC" id="2.7.11.1" evidence="3"/>
<evidence type="ECO:0000256" key="5">
    <source>
        <dbReference type="ARBA" id="ARBA00022723"/>
    </source>
</evidence>
<evidence type="ECO:0000256" key="8">
    <source>
        <dbReference type="ARBA" id="ARBA00022842"/>
    </source>
</evidence>
<keyword evidence="5" id="KW-0479">Metal-binding</keyword>
<evidence type="ECO:0000256" key="2">
    <source>
        <dbReference type="ARBA" id="ARBA00008874"/>
    </source>
</evidence>
<dbReference type="AlphaFoldDB" id="A0A8T1MLY8"/>
<keyword evidence="12" id="KW-1185">Reference proteome</keyword>
<dbReference type="PROSITE" id="PS00108">
    <property type="entry name" value="PROTEIN_KINASE_ST"/>
    <property type="match status" value="1"/>
</dbReference>
<gene>
    <name evidence="11" type="ORF">CSKR_108260</name>
</gene>
<dbReference type="GO" id="GO:0005524">
    <property type="term" value="F:ATP binding"/>
    <property type="evidence" value="ECO:0007669"/>
    <property type="project" value="UniProtKB-UniRule"/>
</dbReference>
<keyword evidence="11" id="KW-0418">Kinase</keyword>
<accession>A0A8T1MLY8</accession>
<name>A0A8T1MLY8_CLOSI</name>
<feature type="domain" description="Protein kinase" evidence="10">
    <location>
        <begin position="273"/>
        <end position="526"/>
    </location>
</feature>
<reference evidence="11 12" key="1">
    <citation type="journal article" date="2018" name="Biotechnol. Adv.">
        <title>Improved genomic resources and new bioinformatic workflow for the carcinogenic parasite Clonorchis sinensis: Biotechnological implications.</title>
        <authorList>
            <person name="Wang D."/>
            <person name="Korhonen P.K."/>
            <person name="Gasser R.B."/>
            <person name="Young N.D."/>
        </authorList>
    </citation>
    <scope>NUCLEOTIDE SEQUENCE [LARGE SCALE GENOMIC DNA]</scope>
    <source>
        <strain evidence="11">Cs-k2</strain>
    </source>
</reference>
<comment type="similarity">
    <text evidence="2">Belongs to the protein kinase superfamily. STE Ser/Thr protein kinase family. STE20 subfamily.</text>
</comment>
<dbReference type="Proteomes" id="UP000286415">
    <property type="component" value="Unassembled WGS sequence"/>
</dbReference>
<sequence length="548" mass="61234">MKNKYCRRYPAQMEKAGKSRNCRIGGCTSETLPREKRTVSCDRGRVNAVAPVLLRAPPIYPAQNAPGVTLKYCEGRPAQRRYSSSSLSPPPPYSSTALPRVFVHDPRNVKPPYPVIQPQHYSAKPISVCPPEPNAISKTSTSTGRDSVFSHVGFVEKQSTPSRTSDQLREAVSKYEKSQEPKYIGFDPLLTNDSPALGKPVTQMELNTAIIEDLSAGTAGLRIKEEDNSVQFNSPRVISVNPRYTTREVRTNDNQLNQKANRIVSLKNPEEIYKLTETLGSGASGTVSLAVNRENSQLVAIKVMQLSKQQKRDFLVSELKVLRGLHHKNIVNYLDSFLRPQANELWVIMEYLDGGALTNVVMETIMDVPTMAAVTKECIQALVYLHEKNIIHRDIKSDNVLLGRRGQVKLTDFGFCAQLGSHHSQRMTMVGTPYWMAPEVLNKNVAYGPKVDVWSLGIMIIEMLDGEPPYNHLDPIKVILLIQTNNKPSPKTTPQDSSLRNFLERCLVFDADKRASSRELLNHAFLRQAGPLTALIPLIEAANRARRQ</sequence>
<evidence type="ECO:0000313" key="12">
    <source>
        <dbReference type="Proteomes" id="UP000286415"/>
    </source>
</evidence>
<comment type="cofactor">
    <cofactor evidence="1">
        <name>Mg(2+)</name>
        <dbReference type="ChEBI" id="CHEBI:18420"/>
    </cofactor>
</comment>
<dbReference type="InterPro" id="IPR008271">
    <property type="entry name" value="Ser/Thr_kinase_AS"/>
</dbReference>
<evidence type="ECO:0000256" key="7">
    <source>
        <dbReference type="ARBA" id="ARBA00022840"/>
    </source>
</evidence>
<evidence type="ECO:0000313" key="11">
    <source>
        <dbReference type="EMBL" id="KAG5449751.1"/>
    </source>
</evidence>
<dbReference type="PANTHER" id="PTHR45832">
    <property type="entry name" value="SERINE/THREONINE-PROTEIN KINASE SAMKA-RELATED-RELATED"/>
    <property type="match status" value="1"/>
</dbReference>
<comment type="caution">
    <text evidence="11">The sequence shown here is derived from an EMBL/GenBank/DDBJ whole genome shotgun (WGS) entry which is preliminary data.</text>
</comment>
<protein>
    <recommendedName>
        <fullName evidence="3">non-specific serine/threonine protein kinase</fullName>
        <ecNumber evidence="3">2.7.11.1</ecNumber>
    </recommendedName>
</protein>
<evidence type="ECO:0000256" key="3">
    <source>
        <dbReference type="ARBA" id="ARBA00012513"/>
    </source>
</evidence>
<evidence type="ECO:0000256" key="9">
    <source>
        <dbReference type="PROSITE-ProRule" id="PRU10141"/>
    </source>
</evidence>
<dbReference type="InterPro" id="IPR051931">
    <property type="entry name" value="PAK3-like"/>
</dbReference>
<keyword evidence="7 9" id="KW-0067">ATP-binding</keyword>
<feature type="binding site" evidence="9">
    <location>
        <position position="302"/>
    </location>
    <ligand>
        <name>ATP</name>
        <dbReference type="ChEBI" id="CHEBI:30616"/>
    </ligand>
</feature>
<dbReference type="OrthoDB" id="2914378at2759"/>
<dbReference type="PROSITE" id="PS00107">
    <property type="entry name" value="PROTEIN_KINASE_ATP"/>
    <property type="match status" value="1"/>
</dbReference>
<dbReference type="GO" id="GO:0004674">
    <property type="term" value="F:protein serine/threonine kinase activity"/>
    <property type="evidence" value="ECO:0007669"/>
    <property type="project" value="UniProtKB-EC"/>
</dbReference>
<dbReference type="InterPro" id="IPR017441">
    <property type="entry name" value="Protein_kinase_ATP_BS"/>
</dbReference>
<dbReference type="InterPro" id="IPR011009">
    <property type="entry name" value="Kinase-like_dom_sf"/>
</dbReference>
<dbReference type="InterPro" id="IPR000719">
    <property type="entry name" value="Prot_kinase_dom"/>
</dbReference>
<evidence type="ECO:0000256" key="1">
    <source>
        <dbReference type="ARBA" id="ARBA00001946"/>
    </source>
</evidence>